<dbReference type="Proteomes" id="UP000634136">
    <property type="component" value="Unassembled WGS sequence"/>
</dbReference>
<gene>
    <name evidence="1" type="ORF">G2W53_021164</name>
</gene>
<dbReference type="EMBL" id="JAAIUW010000007">
    <property type="protein sequence ID" value="KAF7823020.1"/>
    <property type="molecule type" value="Genomic_DNA"/>
</dbReference>
<keyword evidence="1" id="KW-0808">Transferase</keyword>
<sequence>MYKKGFFTSNHPVTICGEAAAWHKEGLNDGRKGLDFDDVVTKESSFSKEPLPILLSPLFASSVVSKKHHIKSISCLIKDFIIPFWLKHMVHYYHLPCLLRYCLPAILQYLYAVLVAPVMQNPLHQINSSIKTSSINYKFITFRRSSNHMWQIKVDSFNMWGSNAGDDSPEETWEPKSSWCLAISIWRLWLGHRGFLLRVRIDREGLNDGRKGFDFDDVVTKESSFSKEPLPILLSPLFASCVVSKKHHIKSISCLIKDFIIPFWPKHMVHYYHLPCLLRYCLPAILQYLYAVLIAPVMQNPLHQNSISRGDGGKHVSSNMGDSIVVRRSSNHMWQIKVDSFNMWWMILQQKHGGQSHCGVSQDPFGGSG</sequence>
<keyword evidence="1" id="KW-0489">Methyltransferase</keyword>
<evidence type="ECO:0000313" key="1">
    <source>
        <dbReference type="EMBL" id="KAF7823020.1"/>
    </source>
</evidence>
<proteinExistence type="predicted"/>
<dbReference type="GO" id="GO:0008168">
    <property type="term" value="F:methyltransferase activity"/>
    <property type="evidence" value="ECO:0007669"/>
    <property type="project" value="UniProtKB-KW"/>
</dbReference>
<reference evidence="1" key="1">
    <citation type="submission" date="2020-09" db="EMBL/GenBank/DDBJ databases">
        <title>Genome-Enabled Discovery of Anthraquinone Biosynthesis in Senna tora.</title>
        <authorList>
            <person name="Kang S.-H."/>
            <person name="Pandey R.P."/>
            <person name="Lee C.-M."/>
            <person name="Sim J.-S."/>
            <person name="Jeong J.-T."/>
            <person name="Choi B.-S."/>
            <person name="Jung M."/>
            <person name="Ginzburg D."/>
            <person name="Zhao K."/>
            <person name="Won S.Y."/>
            <person name="Oh T.-J."/>
            <person name="Yu Y."/>
            <person name="Kim N.-H."/>
            <person name="Lee O.R."/>
            <person name="Lee T.-H."/>
            <person name="Bashyal P."/>
            <person name="Kim T.-S."/>
            <person name="Lee W.-H."/>
            <person name="Kawkins C."/>
            <person name="Kim C.-K."/>
            <person name="Kim J.S."/>
            <person name="Ahn B.O."/>
            <person name="Rhee S.Y."/>
            <person name="Sohng J.K."/>
        </authorList>
    </citation>
    <scope>NUCLEOTIDE SEQUENCE</scope>
    <source>
        <tissue evidence="1">Leaf</tissue>
    </source>
</reference>
<protein>
    <submittedName>
        <fullName evidence="1">(R,S)-reticuline 7-O-methyltransferase</fullName>
    </submittedName>
</protein>
<comment type="caution">
    <text evidence="1">The sequence shown here is derived from an EMBL/GenBank/DDBJ whole genome shotgun (WGS) entry which is preliminary data.</text>
</comment>
<organism evidence="1 2">
    <name type="scientific">Senna tora</name>
    <dbReference type="NCBI Taxonomy" id="362788"/>
    <lineage>
        <taxon>Eukaryota</taxon>
        <taxon>Viridiplantae</taxon>
        <taxon>Streptophyta</taxon>
        <taxon>Embryophyta</taxon>
        <taxon>Tracheophyta</taxon>
        <taxon>Spermatophyta</taxon>
        <taxon>Magnoliopsida</taxon>
        <taxon>eudicotyledons</taxon>
        <taxon>Gunneridae</taxon>
        <taxon>Pentapetalae</taxon>
        <taxon>rosids</taxon>
        <taxon>fabids</taxon>
        <taxon>Fabales</taxon>
        <taxon>Fabaceae</taxon>
        <taxon>Caesalpinioideae</taxon>
        <taxon>Cassia clade</taxon>
        <taxon>Senna</taxon>
    </lineage>
</organism>
<accession>A0A834TJN7</accession>
<evidence type="ECO:0000313" key="2">
    <source>
        <dbReference type="Proteomes" id="UP000634136"/>
    </source>
</evidence>
<name>A0A834TJN7_9FABA</name>
<dbReference type="GO" id="GO:0032259">
    <property type="term" value="P:methylation"/>
    <property type="evidence" value="ECO:0007669"/>
    <property type="project" value="UniProtKB-KW"/>
</dbReference>
<dbReference type="AlphaFoldDB" id="A0A834TJN7"/>
<keyword evidence="2" id="KW-1185">Reference proteome</keyword>